<keyword evidence="9" id="KW-1185">Reference proteome</keyword>
<evidence type="ECO:0000313" key="8">
    <source>
        <dbReference type="EMBL" id="GLB35596.1"/>
    </source>
</evidence>
<evidence type="ECO:0000313" key="9">
    <source>
        <dbReference type="Proteomes" id="UP001063166"/>
    </source>
</evidence>
<dbReference type="InterPro" id="IPR013083">
    <property type="entry name" value="Znf_RING/FYVE/PHD"/>
</dbReference>
<feature type="compositionally biased region" description="Polar residues" evidence="6">
    <location>
        <begin position="268"/>
        <end position="282"/>
    </location>
</feature>
<keyword evidence="1" id="KW-0479">Metal-binding</keyword>
<reference evidence="8" key="1">
    <citation type="submission" date="2022-07" db="EMBL/GenBank/DDBJ databases">
        <title>The genome of Lyophyllum shimeji provides insight into the initial evolution of ectomycorrhizal fungal genome.</title>
        <authorList>
            <person name="Kobayashi Y."/>
            <person name="Shibata T."/>
            <person name="Hirakawa H."/>
            <person name="Shigenobu S."/>
            <person name="Nishiyama T."/>
            <person name="Yamada A."/>
            <person name="Hasebe M."/>
            <person name="Kawaguchi M."/>
        </authorList>
    </citation>
    <scope>NUCLEOTIDE SEQUENCE</scope>
    <source>
        <strain evidence="8">AT787</strain>
    </source>
</reference>
<dbReference type="InterPro" id="IPR017907">
    <property type="entry name" value="Znf_RING_CS"/>
</dbReference>
<comment type="caution">
    <text evidence="8">The sequence shown here is derived from an EMBL/GenBank/DDBJ whole genome shotgun (WGS) entry which is preliminary data.</text>
</comment>
<evidence type="ECO:0000256" key="5">
    <source>
        <dbReference type="SAM" id="Coils"/>
    </source>
</evidence>
<gene>
    <name evidence="8" type="ORF">LshimejAT787_0211610</name>
</gene>
<keyword evidence="3" id="KW-0862">Zinc</keyword>
<proteinExistence type="predicted"/>
<keyword evidence="2 4" id="KW-0863">Zinc-finger</keyword>
<dbReference type="OrthoDB" id="8062037at2759"/>
<organism evidence="8 9">
    <name type="scientific">Lyophyllum shimeji</name>
    <name type="common">Hon-shimeji</name>
    <name type="synonym">Tricholoma shimeji</name>
    <dbReference type="NCBI Taxonomy" id="47721"/>
    <lineage>
        <taxon>Eukaryota</taxon>
        <taxon>Fungi</taxon>
        <taxon>Dikarya</taxon>
        <taxon>Basidiomycota</taxon>
        <taxon>Agaricomycotina</taxon>
        <taxon>Agaricomycetes</taxon>
        <taxon>Agaricomycetidae</taxon>
        <taxon>Agaricales</taxon>
        <taxon>Tricholomatineae</taxon>
        <taxon>Lyophyllaceae</taxon>
        <taxon>Lyophyllum</taxon>
    </lineage>
</organism>
<dbReference type="EMBL" id="BRPK01000002">
    <property type="protein sequence ID" value="GLB35596.1"/>
    <property type="molecule type" value="Genomic_DNA"/>
</dbReference>
<feature type="domain" description="RING-type" evidence="7">
    <location>
        <begin position="3"/>
        <end position="29"/>
    </location>
</feature>
<dbReference type="SUPFAM" id="SSF57850">
    <property type="entry name" value="RING/U-box"/>
    <property type="match status" value="1"/>
</dbReference>
<accession>A0A9P3PHI6</accession>
<dbReference type="AlphaFoldDB" id="A0A9P3PHI6"/>
<sequence>MGCGHGFCQECMRQIPKTWRDQIVCPICRFETSQEPRQIYIEFAESTVSKRLSAMEKRSPDSPAASVGFIVRKIKKEAKAAESRALMDAAQALEKQLCPVLASLEREKVEKAAILDERNTLKSRLKEVEPMRGQVVNLTQQLRDKNQTLQSAMTLLENTSVEAVALRKERARLKQLVEHLQGTLREKNQTLRTVEASQENKDKQIRALRTKLRGFAKQGKQTPKTDGSKLQIETSLETVQNTDSKLVKKPCAVKGKKKAAPSHEEQQQRLAETSRTVSTSNRRLAPPQAAGQRTSCG</sequence>
<dbReference type="Gene3D" id="3.30.40.10">
    <property type="entry name" value="Zinc/RING finger domain, C3HC4 (zinc finger)"/>
    <property type="match status" value="1"/>
</dbReference>
<dbReference type="Proteomes" id="UP001063166">
    <property type="component" value="Unassembled WGS sequence"/>
</dbReference>
<evidence type="ECO:0000256" key="3">
    <source>
        <dbReference type="ARBA" id="ARBA00022833"/>
    </source>
</evidence>
<feature type="region of interest" description="Disordered" evidence="6">
    <location>
        <begin position="250"/>
        <end position="297"/>
    </location>
</feature>
<name>A0A9P3PHI6_LYOSH</name>
<dbReference type="PROSITE" id="PS00518">
    <property type="entry name" value="ZF_RING_1"/>
    <property type="match status" value="1"/>
</dbReference>
<evidence type="ECO:0000256" key="4">
    <source>
        <dbReference type="PROSITE-ProRule" id="PRU00175"/>
    </source>
</evidence>
<evidence type="ECO:0000256" key="2">
    <source>
        <dbReference type="ARBA" id="ARBA00022771"/>
    </source>
</evidence>
<evidence type="ECO:0000259" key="7">
    <source>
        <dbReference type="PROSITE" id="PS50089"/>
    </source>
</evidence>
<evidence type="ECO:0000256" key="6">
    <source>
        <dbReference type="SAM" id="MobiDB-lite"/>
    </source>
</evidence>
<evidence type="ECO:0000256" key="1">
    <source>
        <dbReference type="ARBA" id="ARBA00022723"/>
    </source>
</evidence>
<protein>
    <recommendedName>
        <fullName evidence="7">RING-type domain-containing protein</fullName>
    </recommendedName>
</protein>
<dbReference type="GO" id="GO:0008270">
    <property type="term" value="F:zinc ion binding"/>
    <property type="evidence" value="ECO:0007669"/>
    <property type="project" value="UniProtKB-KW"/>
</dbReference>
<dbReference type="InterPro" id="IPR001841">
    <property type="entry name" value="Znf_RING"/>
</dbReference>
<dbReference type="PROSITE" id="PS50089">
    <property type="entry name" value="ZF_RING_2"/>
    <property type="match status" value="1"/>
</dbReference>
<feature type="coiled-coil region" evidence="5">
    <location>
        <begin position="139"/>
        <end position="190"/>
    </location>
</feature>
<keyword evidence="5" id="KW-0175">Coiled coil</keyword>